<dbReference type="AlphaFoldDB" id="A0A346GB25"/>
<keyword evidence="2" id="KW-0597">Phosphoprotein</keyword>
<accession>A0A346GB25</accession>
<dbReference type="Gene3D" id="1.10.1200.10">
    <property type="entry name" value="ACP-like"/>
    <property type="match status" value="1"/>
</dbReference>
<dbReference type="SUPFAM" id="SSF47336">
    <property type="entry name" value="ACP-like"/>
    <property type="match status" value="1"/>
</dbReference>
<dbReference type="PROSITE" id="PS50075">
    <property type="entry name" value="CARRIER"/>
    <property type="match status" value="1"/>
</dbReference>
<name>A0A346GB25_9NOST</name>
<dbReference type="InterPro" id="IPR009081">
    <property type="entry name" value="PP-bd_ACP"/>
</dbReference>
<sequence>MKAMISEQMVQKLVEPSNKKEIPSITEIQDWLIVHMAEMLDISPDEVDVTMLFAEYGLDSAMTVGMIGELEIWLGYSLDPTLVYDYSSIELLSQHIGSVLAANN</sequence>
<keyword evidence="1" id="KW-0596">Phosphopantetheine</keyword>
<dbReference type="InterPro" id="IPR036736">
    <property type="entry name" value="ACP-like_sf"/>
</dbReference>
<gene>
    <name evidence="4" type="primary">puwD</name>
</gene>
<reference evidence="4" key="1">
    <citation type="submission" date="2018-05" db="EMBL/GenBank/DDBJ databases">
        <title>The structural diversity of cytotoxic puwainaphycin and minutissamide lipopeptides is generated by a common biosynthetic pathway employing two alternative starter modules.</title>
        <authorList>
            <person name="Mares J."/>
            <person name="Hajek J."/>
            <person name="Urajova P."/>
            <person name="Kust A."/>
            <person name="Jokela J."/>
            <person name="Saurav K."/>
            <person name="Galica T."/>
            <person name="Capkova K."/>
            <person name="Mattila A."/>
            <person name="Haapaniemi E."/>
            <person name="Permi P."/>
            <person name="Mysterud I."/>
            <person name="Skulberg O.M."/>
            <person name="Karlsen J."/>
            <person name="Fewer D.P."/>
            <person name="Sivonen K."/>
            <person name="Tonnesen H.H."/>
            <person name="Hrouzek P."/>
        </authorList>
    </citation>
    <scope>NUCLEOTIDE SEQUENCE</scope>
    <source>
        <strain evidence="4">CCALA 993</strain>
    </source>
</reference>
<organism evidence="4">
    <name type="scientific">Cylindrospermum moravicum CCALA 993</name>
    <dbReference type="NCBI Taxonomy" id="1382638"/>
    <lineage>
        <taxon>Bacteria</taxon>
        <taxon>Bacillati</taxon>
        <taxon>Cyanobacteriota</taxon>
        <taxon>Cyanophyceae</taxon>
        <taxon>Nostocales</taxon>
        <taxon>Nostocaceae</taxon>
        <taxon>Cylindrospermum</taxon>
    </lineage>
</organism>
<evidence type="ECO:0000313" key="4">
    <source>
        <dbReference type="EMBL" id="AXN93579.1"/>
    </source>
</evidence>
<evidence type="ECO:0000259" key="3">
    <source>
        <dbReference type="PROSITE" id="PS50075"/>
    </source>
</evidence>
<dbReference type="GO" id="GO:0031177">
    <property type="term" value="F:phosphopantetheine binding"/>
    <property type="evidence" value="ECO:0007669"/>
    <property type="project" value="InterPro"/>
</dbReference>
<dbReference type="SMART" id="SM00823">
    <property type="entry name" value="PKS_PP"/>
    <property type="match status" value="1"/>
</dbReference>
<evidence type="ECO:0000256" key="1">
    <source>
        <dbReference type="ARBA" id="ARBA00022450"/>
    </source>
</evidence>
<feature type="domain" description="Carrier" evidence="3">
    <location>
        <begin position="23"/>
        <end position="100"/>
    </location>
</feature>
<proteinExistence type="predicted"/>
<evidence type="ECO:0000256" key="2">
    <source>
        <dbReference type="ARBA" id="ARBA00022553"/>
    </source>
</evidence>
<dbReference type="SMART" id="SM01294">
    <property type="entry name" value="PKS_PP_betabranch"/>
    <property type="match status" value="1"/>
</dbReference>
<dbReference type="Pfam" id="PF00550">
    <property type="entry name" value="PP-binding"/>
    <property type="match status" value="1"/>
</dbReference>
<protein>
    <submittedName>
        <fullName evidence="4">PuwD</fullName>
    </submittedName>
</protein>
<dbReference type="InterPro" id="IPR020806">
    <property type="entry name" value="PKS_PP-bd"/>
</dbReference>
<dbReference type="EMBL" id="MH325197">
    <property type="protein sequence ID" value="AXN93579.1"/>
    <property type="molecule type" value="Genomic_DNA"/>
</dbReference>